<dbReference type="AlphaFoldDB" id="A0A1Y1S5X2"/>
<organism evidence="2 3">
    <name type="scientific">Enterospora canceri</name>
    <dbReference type="NCBI Taxonomy" id="1081671"/>
    <lineage>
        <taxon>Eukaryota</taxon>
        <taxon>Fungi</taxon>
        <taxon>Fungi incertae sedis</taxon>
        <taxon>Microsporidia</taxon>
        <taxon>Enterocytozoonidae</taxon>
        <taxon>Enterospora</taxon>
    </lineage>
</organism>
<name>A0A1Y1S5X2_9MICR</name>
<reference evidence="2 3" key="1">
    <citation type="journal article" date="2017" name="Environ. Microbiol.">
        <title>Decay of the glycolytic pathway and adaptation to intranuclear parasitism within Enterocytozoonidae microsporidia.</title>
        <authorList>
            <person name="Wiredu Boakye D."/>
            <person name="Jaroenlak P."/>
            <person name="Prachumwat A."/>
            <person name="Williams T.A."/>
            <person name="Bateman K.S."/>
            <person name="Itsathitphaisarn O."/>
            <person name="Sritunyalucksana K."/>
            <person name="Paszkiewicz K.H."/>
            <person name="Moore K.A."/>
            <person name="Stentiford G.D."/>
            <person name="Williams B.A."/>
        </authorList>
    </citation>
    <scope>NUCLEOTIDE SEQUENCE [LARGE SCALE GENOMIC DNA]</scope>
    <source>
        <strain evidence="2 3">GB1</strain>
    </source>
</reference>
<feature type="region of interest" description="Disordered" evidence="1">
    <location>
        <begin position="66"/>
        <end position="87"/>
    </location>
</feature>
<dbReference type="Proteomes" id="UP000192639">
    <property type="component" value="Unassembled WGS sequence"/>
</dbReference>
<evidence type="ECO:0000313" key="3">
    <source>
        <dbReference type="Proteomes" id="UP000192639"/>
    </source>
</evidence>
<proteinExistence type="predicted"/>
<sequence length="87" mass="10108">MIYTWNSLFIAEFLTATSERYSPDEKCNYYHAVLGPFDRNKLSEILLQIEPKLDEETKEKLVNKFNKNSNKNKGSRTGSILDAMNLM</sequence>
<gene>
    <name evidence="2" type="ORF">ECANGB1_1541</name>
</gene>
<comment type="caution">
    <text evidence="2">The sequence shown here is derived from an EMBL/GenBank/DDBJ whole genome shotgun (WGS) entry which is preliminary data.</text>
</comment>
<evidence type="ECO:0000256" key="1">
    <source>
        <dbReference type="SAM" id="MobiDB-lite"/>
    </source>
</evidence>
<keyword evidence="3" id="KW-1185">Reference proteome</keyword>
<accession>A0A1Y1S5X2</accession>
<evidence type="ECO:0000313" key="2">
    <source>
        <dbReference type="EMBL" id="ORD93808.1"/>
    </source>
</evidence>
<dbReference type="OrthoDB" id="2158148at2759"/>
<dbReference type="VEuPathDB" id="MicrosporidiaDB:ECANGB1_1541"/>
<protein>
    <submittedName>
        <fullName evidence="2">Uncharacterized protein</fullName>
    </submittedName>
</protein>
<dbReference type="EMBL" id="LWDP01000047">
    <property type="protein sequence ID" value="ORD93808.1"/>
    <property type="molecule type" value="Genomic_DNA"/>
</dbReference>